<keyword evidence="5" id="KW-0472">Membrane</keyword>
<dbReference type="EMBL" id="CAJQZP010000280">
    <property type="protein sequence ID" value="CAG4951858.1"/>
    <property type="molecule type" value="Genomic_DNA"/>
</dbReference>
<dbReference type="PANTHER" id="PTHR21346">
    <property type="entry name" value="FUN14 DOMAIN CONTAINING"/>
    <property type="match status" value="1"/>
</dbReference>
<dbReference type="PANTHER" id="PTHR21346:SF0">
    <property type="entry name" value="RE45833P"/>
    <property type="match status" value="1"/>
</dbReference>
<evidence type="ECO:0000256" key="3">
    <source>
        <dbReference type="ARBA" id="ARBA00022692"/>
    </source>
</evidence>
<comment type="similarity">
    <text evidence="2">Belongs to the FUN14 family.</text>
</comment>
<dbReference type="Proteomes" id="UP000691718">
    <property type="component" value="Unassembled WGS sequence"/>
</dbReference>
<sequence>MAKPIPDINLSELSKYAAKPREDSSIFDVAVNKISKCSSSKNLLLGTFSGWVTGVGVSKVGKVAAFGLGGGVILLHFACEFGYIHVNWEKVREGVAHSQDLMEKFLRFVKRNSCLSVGFIGGFFFGVAST</sequence>
<comment type="subcellular location">
    <subcellularLocation>
        <location evidence="1">Mitochondrion outer membrane</location>
        <topology evidence="1">Multi-pass membrane protein</topology>
    </subcellularLocation>
</comment>
<dbReference type="InterPro" id="IPR007014">
    <property type="entry name" value="FUN14"/>
</dbReference>
<keyword evidence="7" id="KW-1185">Reference proteome</keyword>
<evidence type="ECO:0000313" key="6">
    <source>
        <dbReference type="EMBL" id="CAG4951858.1"/>
    </source>
</evidence>
<protein>
    <submittedName>
        <fullName evidence="6">(apollo) hypothetical protein</fullName>
    </submittedName>
</protein>
<keyword evidence="4" id="KW-1133">Transmembrane helix</keyword>
<dbReference type="GO" id="GO:0000422">
    <property type="term" value="P:autophagy of mitochondrion"/>
    <property type="evidence" value="ECO:0007669"/>
    <property type="project" value="TreeGrafter"/>
</dbReference>
<reference evidence="6" key="1">
    <citation type="submission" date="2021-04" db="EMBL/GenBank/DDBJ databases">
        <authorList>
            <person name="Tunstrom K."/>
        </authorList>
    </citation>
    <scope>NUCLEOTIDE SEQUENCE</scope>
</reference>
<evidence type="ECO:0000256" key="2">
    <source>
        <dbReference type="ARBA" id="ARBA00009160"/>
    </source>
</evidence>
<dbReference type="AlphaFoldDB" id="A0A8S3WBJ1"/>
<dbReference type="OrthoDB" id="163794at2759"/>
<keyword evidence="3" id="KW-0812">Transmembrane</keyword>
<name>A0A8S3WBJ1_PARAO</name>
<organism evidence="6 7">
    <name type="scientific">Parnassius apollo</name>
    <name type="common">Apollo butterfly</name>
    <name type="synonym">Papilio apollo</name>
    <dbReference type="NCBI Taxonomy" id="110799"/>
    <lineage>
        <taxon>Eukaryota</taxon>
        <taxon>Metazoa</taxon>
        <taxon>Ecdysozoa</taxon>
        <taxon>Arthropoda</taxon>
        <taxon>Hexapoda</taxon>
        <taxon>Insecta</taxon>
        <taxon>Pterygota</taxon>
        <taxon>Neoptera</taxon>
        <taxon>Endopterygota</taxon>
        <taxon>Lepidoptera</taxon>
        <taxon>Glossata</taxon>
        <taxon>Ditrysia</taxon>
        <taxon>Papilionoidea</taxon>
        <taxon>Papilionidae</taxon>
        <taxon>Parnassiinae</taxon>
        <taxon>Parnassini</taxon>
        <taxon>Parnassius</taxon>
        <taxon>Parnassius</taxon>
    </lineage>
</organism>
<evidence type="ECO:0000256" key="4">
    <source>
        <dbReference type="ARBA" id="ARBA00022989"/>
    </source>
</evidence>
<evidence type="ECO:0000313" key="7">
    <source>
        <dbReference type="Proteomes" id="UP000691718"/>
    </source>
</evidence>
<dbReference type="GO" id="GO:0005741">
    <property type="term" value="C:mitochondrial outer membrane"/>
    <property type="evidence" value="ECO:0007669"/>
    <property type="project" value="UniProtKB-SubCell"/>
</dbReference>
<dbReference type="Pfam" id="PF04930">
    <property type="entry name" value="FUN14"/>
    <property type="match status" value="1"/>
</dbReference>
<gene>
    <name evidence="6" type="ORF">PAPOLLO_LOCUS4478</name>
</gene>
<accession>A0A8S3WBJ1</accession>
<evidence type="ECO:0000256" key="5">
    <source>
        <dbReference type="ARBA" id="ARBA00023136"/>
    </source>
</evidence>
<comment type="caution">
    <text evidence="6">The sequence shown here is derived from an EMBL/GenBank/DDBJ whole genome shotgun (WGS) entry which is preliminary data.</text>
</comment>
<evidence type="ECO:0000256" key="1">
    <source>
        <dbReference type="ARBA" id="ARBA00004374"/>
    </source>
</evidence>
<proteinExistence type="inferred from homology"/>